<reference evidence="1" key="1">
    <citation type="submission" date="2021-01" db="EMBL/GenBank/DDBJ databases">
        <authorList>
            <consortium name="Genoscope - CEA"/>
            <person name="William W."/>
        </authorList>
    </citation>
    <scope>NUCLEOTIDE SEQUENCE</scope>
</reference>
<sequence>MISIATAEKTSHPRFSHLLHSLPNVSSPSVRARAISESRDRLAPEPELSSKSVTLCVFRSFGSGVMAFPTMPSSSVSVHLFLLKNDELSGGKVMLLHSSSRHKLAVTGTSISPRQEFATTHMAAQKDTASKTLFLFGKMLELGFEHDEVMLGFLVSERELRELHKRLINAMNG</sequence>
<dbReference type="Proteomes" id="UP001295469">
    <property type="component" value="Chromosome C05"/>
</dbReference>
<evidence type="ECO:0000313" key="1">
    <source>
        <dbReference type="EMBL" id="CAF1928414.1"/>
    </source>
</evidence>
<dbReference type="EMBL" id="HG994369">
    <property type="protein sequence ID" value="CAF1928414.1"/>
    <property type="molecule type" value="Genomic_DNA"/>
</dbReference>
<gene>
    <name evidence="1" type="ORF">DARMORV10_C05P26160.1</name>
</gene>
<dbReference type="AlphaFoldDB" id="A0A816KX88"/>
<proteinExistence type="predicted"/>
<organism evidence="1">
    <name type="scientific">Brassica napus</name>
    <name type="common">Rape</name>
    <dbReference type="NCBI Taxonomy" id="3708"/>
    <lineage>
        <taxon>Eukaryota</taxon>
        <taxon>Viridiplantae</taxon>
        <taxon>Streptophyta</taxon>
        <taxon>Embryophyta</taxon>
        <taxon>Tracheophyta</taxon>
        <taxon>Spermatophyta</taxon>
        <taxon>Magnoliopsida</taxon>
        <taxon>eudicotyledons</taxon>
        <taxon>Gunneridae</taxon>
        <taxon>Pentapetalae</taxon>
        <taxon>rosids</taxon>
        <taxon>malvids</taxon>
        <taxon>Brassicales</taxon>
        <taxon>Brassicaceae</taxon>
        <taxon>Brassiceae</taxon>
        <taxon>Brassica</taxon>
    </lineage>
</organism>
<accession>A0A816KX88</accession>
<name>A0A816KX88_BRANA</name>
<protein>
    <submittedName>
        <fullName evidence="1">(rape) hypothetical protein</fullName>
    </submittedName>
</protein>